<evidence type="ECO:0000313" key="2">
    <source>
        <dbReference type="Proteomes" id="UP001162501"/>
    </source>
</evidence>
<organism evidence="1 2">
    <name type="scientific">Rangifer tarandus platyrhynchus</name>
    <name type="common">Svalbard reindeer</name>
    <dbReference type="NCBI Taxonomy" id="3082113"/>
    <lineage>
        <taxon>Eukaryota</taxon>
        <taxon>Metazoa</taxon>
        <taxon>Chordata</taxon>
        <taxon>Craniata</taxon>
        <taxon>Vertebrata</taxon>
        <taxon>Euteleostomi</taxon>
        <taxon>Mammalia</taxon>
        <taxon>Eutheria</taxon>
        <taxon>Laurasiatheria</taxon>
        <taxon>Artiodactyla</taxon>
        <taxon>Ruminantia</taxon>
        <taxon>Pecora</taxon>
        <taxon>Cervidae</taxon>
        <taxon>Odocoileinae</taxon>
        <taxon>Rangifer</taxon>
    </lineage>
</organism>
<dbReference type="EMBL" id="OX596085">
    <property type="protein sequence ID" value="CAI9690868.1"/>
    <property type="molecule type" value="Genomic_DNA"/>
</dbReference>
<proteinExistence type="predicted"/>
<protein>
    <submittedName>
        <fullName evidence="1">Uncharacterized protein</fullName>
    </submittedName>
</protein>
<sequence>MKDLVFQAKSPRAASEPGPLERTSTAVREGRGPGRDPHTFQLSRARVGGRGRRGGPERTRALAWPCPRDPRARASVLGAGEEQPPARVSSARTRKEPRLPPRGRSSAASGDGCLRESRWTPRRLPSSSQGQGPDGRVRPPPTHPAPVAQGSQPRACARRAFLPGQRRGRWRTSEAQAVFDPLPRVCLEVDQRLVVAGDPPALSSPPPVQRGDPTPPGQVSRGLAVAPGSPGGVGPRRGRSGVSRGRRVGATRVTCPGAKAESPPADLPLSPTARRVEGA</sequence>
<gene>
    <name evidence="1" type="ORF">MRATA1EN3_LOCUS2081</name>
</gene>
<accession>A0ACB0DRI8</accession>
<name>A0ACB0DRI8_RANTA</name>
<reference evidence="1" key="1">
    <citation type="submission" date="2023-05" db="EMBL/GenBank/DDBJ databases">
        <authorList>
            <consortium name="ELIXIR-Norway"/>
        </authorList>
    </citation>
    <scope>NUCLEOTIDE SEQUENCE</scope>
</reference>
<dbReference type="Proteomes" id="UP001162501">
    <property type="component" value="Chromosome 1"/>
</dbReference>
<evidence type="ECO:0000313" key="1">
    <source>
        <dbReference type="EMBL" id="CAI9690868.1"/>
    </source>
</evidence>